<feature type="region of interest" description="Disordered" evidence="5">
    <location>
        <begin position="678"/>
        <end position="699"/>
    </location>
</feature>
<dbReference type="GO" id="GO:0000981">
    <property type="term" value="F:DNA-binding transcription factor activity, RNA polymerase II-specific"/>
    <property type="evidence" value="ECO:0007669"/>
    <property type="project" value="InterPro"/>
</dbReference>
<keyword evidence="4" id="KW-0539">Nucleus</keyword>
<keyword evidence="1" id="KW-0805">Transcription regulation</keyword>
<sequence>MLRPKMAEPLKRTFHGCLTCRKRKVRCRGGDPCQNCSRMNITCHSSFDTNLRIRVSTPTGQKDVETKPKPARDAGSKSQFQSQQPSPLSPSIIHFDNENHNKPFNSFQSQLVQYPLPQPLPTFISEPPNIPHLSPLSSHGPPTGAGTGTGASGLDTLQYPAIWGYDFSAIDPDLEHDYNNVVLGGGAPPLSLPPLTYDSWKPSPPISRRSYTISDSDGSVSPRSQYRGGTKEWVPRRRKRTKTAPVTTASLKTQAATGRGNGSGSTEGRARTCDGVDAHSPPLQTYSPQDDPIAKYVSKFSFDKFVLNFVQRCAPQCPMRLAVLAWMGKQSTDRSLPDPIATAWYSQASEHVFRMMTIPDPTVIQGRVRPVTNIGEIIICASFFLNRYDLLDGNLASVDHRLERISRWLADHPGHLNLSAFASKLALWACYLQIRIGIFGSTPPRFTSLLDVLTERADYHHIVERSHSFQLDMFGDEYPPEQLAEDVDRIPVSVRLHETFCLLASMMHYRSLLRSQNSAGHDASGWKDLIAAERATIDRDFHREAAEFEMAVVTIPSASILRCGPMAAAASSSSSNTGGFCLPPLVTPRQHNSDSNNNNNNNSHMLSLPLLPSPSPSMSSSPSSSSSPFPSFPSSIPSFPRGAAAVTDPPLSRVSLDWLTAYASFLTARILWSRLMQQQPPNNNNNSSSSSSSSSVRRRTDAASAAAVESILQIALLLRRSHAHEQYAQALHGVSSAMLWPLPLFVAGIETVDEVRADWLRLLIAGGDNGGTGGGGGGGAGGYGGRSGVMLAVMEEVRKRQNEVGGRVDVGAVLGERGVVRVGFLRFDDGDDEMEGNFCMVRNFSCRSIQYVFVCVVRYHMRCCS</sequence>
<name>A0AA39XKU1_9PEZI</name>
<dbReference type="InterPro" id="IPR036864">
    <property type="entry name" value="Zn2-C6_fun-type_DNA-bd_sf"/>
</dbReference>
<keyword evidence="8" id="KW-1185">Reference proteome</keyword>
<dbReference type="SMART" id="SM00066">
    <property type="entry name" value="GAL4"/>
    <property type="match status" value="1"/>
</dbReference>
<feature type="compositionally biased region" description="Low complexity" evidence="5">
    <location>
        <begin position="76"/>
        <end position="91"/>
    </location>
</feature>
<keyword evidence="2" id="KW-0238">DNA-binding</keyword>
<dbReference type="SUPFAM" id="SSF57701">
    <property type="entry name" value="Zn2/Cys6 DNA-binding domain"/>
    <property type="match status" value="1"/>
</dbReference>
<evidence type="ECO:0000256" key="4">
    <source>
        <dbReference type="ARBA" id="ARBA00023242"/>
    </source>
</evidence>
<feature type="region of interest" description="Disordered" evidence="5">
    <location>
        <begin position="54"/>
        <end position="100"/>
    </location>
</feature>
<feature type="compositionally biased region" description="Basic and acidic residues" evidence="5">
    <location>
        <begin position="62"/>
        <end position="75"/>
    </location>
</feature>
<evidence type="ECO:0000313" key="8">
    <source>
        <dbReference type="Proteomes" id="UP001174934"/>
    </source>
</evidence>
<feature type="domain" description="Zn(2)-C6 fungal-type" evidence="6">
    <location>
        <begin position="16"/>
        <end position="43"/>
    </location>
</feature>
<evidence type="ECO:0000256" key="2">
    <source>
        <dbReference type="ARBA" id="ARBA00023125"/>
    </source>
</evidence>
<dbReference type="Pfam" id="PF00172">
    <property type="entry name" value="Zn_clus"/>
    <property type="match status" value="1"/>
</dbReference>
<dbReference type="InterPro" id="IPR001138">
    <property type="entry name" value="Zn2Cys6_DnaBD"/>
</dbReference>
<dbReference type="PANTHER" id="PTHR31069">
    <property type="entry name" value="OLEATE-ACTIVATED TRANSCRIPTION FACTOR 1-RELATED"/>
    <property type="match status" value="1"/>
</dbReference>
<dbReference type="PANTHER" id="PTHR31069:SF32">
    <property type="entry name" value="ARGININE METABOLISM REGULATION PROTEIN II"/>
    <property type="match status" value="1"/>
</dbReference>
<feature type="region of interest" description="Disordered" evidence="5">
    <location>
        <begin position="581"/>
        <end position="632"/>
    </location>
</feature>
<feature type="compositionally biased region" description="Polar residues" evidence="5">
    <location>
        <begin position="244"/>
        <end position="256"/>
    </location>
</feature>
<dbReference type="Gene3D" id="4.10.240.10">
    <property type="entry name" value="Zn(2)-C6 fungal-type DNA-binding domain"/>
    <property type="match status" value="1"/>
</dbReference>
<feature type="region of interest" description="Disordered" evidence="5">
    <location>
        <begin position="208"/>
        <end position="270"/>
    </location>
</feature>
<dbReference type="EMBL" id="JAULSR010000001">
    <property type="protein sequence ID" value="KAK0635471.1"/>
    <property type="molecule type" value="Genomic_DNA"/>
</dbReference>
<protein>
    <recommendedName>
        <fullName evidence="6">Zn(2)-C6 fungal-type domain-containing protein</fullName>
    </recommendedName>
</protein>
<organism evidence="7 8">
    <name type="scientific">Bombardia bombarda</name>
    <dbReference type="NCBI Taxonomy" id="252184"/>
    <lineage>
        <taxon>Eukaryota</taxon>
        <taxon>Fungi</taxon>
        <taxon>Dikarya</taxon>
        <taxon>Ascomycota</taxon>
        <taxon>Pezizomycotina</taxon>
        <taxon>Sordariomycetes</taxon>
        <taxon>Sordariomycetidae</taxon>
        <taxon>Sordariales</taxon>
        <taxon>Lasiosphaeriaceae</taxon>
        <taxon>Bombardia</taxon>
    </lineage>
</organism>
<evidence type="ECO:0000259" key="6">
    <source>
        <dbReference type="PROSITE" id="PS50048"/>
    </source>
</evidence>
<accession>A0AA39XKU1</accession>
<dbReference type="InterPro" id="IPR050675">
    <property type="entry name" value="OAF3"/>
</dbReference>
<evidence type="ECO:0000256" key="1">
    <source>
        <dbReference type="ARBA" id="ARBA00023015"/>
    </source>
</evidence>
<gene>
    <name evidence="7" type="ORF">B0T17DRAFT_43466</name>
</gene>
<evidence type="ECO:0000256" key="3">
    <source>
        <dbReference type="ARBA" id="ARBA00023163"/>
    </source>
</evidence>
<dbReference type="AlphaFoldDB" id="A0AA39XKU1"/>
<evidence type="ECO:0000313" key="7">
    <source>
        <dbReference type="EMBL" id="KAK0635471.1"/>
    </source>
</evidence>
<dbReference type="PROSITE" id="PS50048">
    <property type="entry name" value="ZN2_CY6_FUNGAL_2"/>
    <property type="match status" value="1"/>
</dbReference>
<dbReference type="Proteomes" id="UP001174934">
    <property type="component" value="Unassembled WGS sequence"/>
</dbReference>
<dbReference type="GO" id="GO:0003677">
    <property type="term" value="F:DNA binding"/>
    <property type="evidence" value="ECO:0007669"/>
    <property type="project" value="UniProtKB-KW"/>
</dbReference>
<evidence type="ECO:0000256" key="5">
    <source>
        <dbReference type="SAM" id="MobiDB-lite"/>
    </source>
</evidence>
<dbReference type="PROSITE" id="PS00463">
    <property type="entry name" value="ZN2_CY6_FUNGAL_1"/>
    <property type="match status" value="1"/>
</dbReference>
<dbReference type="CDD" id="cd00067">
    <property type="entry name" value="GAL4"/>
    <property type="match status" value="1"/>
</dbReference>
<keyword evidence="3" id="KW-0804">Transcription</keyword>
<dbReference type="GO" id="GO:0008270">
    <property type="term" value="F:zinc ion binding"/>
    <property type="evidence" value="ECO:0007669"/>
    <property type="project" value="InterPro"/>
</dbReference>
<proteinExistence type="predicted"/>
<comment type="caution">
    <text evidence="7">The sequence shown here is derived from an EMBL/GenBank/DDBJ whole genome shotgun (WGS) entry which is preliminary data.</text>
</comment>
<feature type="compositionally biased region" description="Polar residues" evidence="5">
    <location>
        <begin position="209"/>
        <end position="224"/>
    </location>
</feature>
<reference evidence="7" key="1">
    <citation type="submission" date="2023-06" db="EMBL/GenBank/DDBJ databases">
        <title>Genome-scale phylogeny and comparative genomics of the fungal order Sordariales.</title>
        <authorList>
            <consortium name="Lawrence Berkeley National Laboratory"/>
            <person name="Hensen N."/>
            <person name="Bonometti L."/>
            <person name="Westerberg I."/>
            <person name="Brannstrom I.O."/>
            <person name="Guillou S."/>
            <person name="Cros-Aarteil S."/>
            <person name="Calhoun S."/>
            <person name="Haridas S."/>
            <person name="Kuo A."/>
            <person name="Mondo S."/>
            <person name="Pangilinan J."/>
            <person name="Riley R."/>
            <person name="LaButti K."/>
            <person name="Andreopoulos B."/>
            <person name="Lipzen A."/>
            <person name="Chen C."/>
            <person name="Yanf M."/>
            <person name="Daum C."/>
            <person name="Ng V."/>
            <person name="Clum A."/>
            <person name="Steindorff A."/>
            <person name="Ohm R."/>
            <person name="Martin F."/>
            <person name="Silar P."/>
            <person name="Natvig D."/>
            <person name="Lalanne C."/>
            <person name="Gautier V."/>
            <person name="Ament-velasquez S.L."/>
            <person name="Kruys A."/>
            <person name="Hutchinson M.I."/>
            <person name="Powell A.J."/>
            <person name="Barry K."/>
            <person name="Miller A.N."/>
            <person name="Grigoriev I.V."/>
            <person name="Debuchy R."/>
            <person name="Gladieux P."/>
            <person name="Thoren M.H."/>
            <person name="Johannesson H."/>
        </authorList>
    </citation>
    <scope>NUCLEOTIDE SEQUENCE</scope>
    <source>
        <strain evidence="7">SMH3391-2</strain>
    </source>
</reference>
<feature type="compositionally biased region" description="Low complexity" evidence="5">
    <location>
        <begin position="682"/>
        <end position="695"/>
    </location>
</feature>
<feature type="compositionally biased region" description="Low complexity" evidence="5">
    <location>
        <begin position="593"/>
        <end position="632"/>
    </location>
</feature>